<evidence type="ECO:0000313" key="50">
    <source>
        <dbReference type="EMBL" id="GMT08692.1"/>
    </source>
</evidence>
<evidence type="ECO:0000313" key="11">
    <source>
        <dbReference type="EMBL" id="GMS91586.1"/>
    </source>
</evidence>
<evidence type="ECO:0000313" key="2">
    <source>
        <dbReference type="EMBL" id="GMS87168.1"/>
    </source>
</evidence>
<evidence type="ECO:0000313" key="51">
    <source>
        <dbReference type="EMBL" id="GMT08693.1"/>
    </source>
</evidence>
<proteinExistence type="predicted"/>
<evidence type="ECO:0000313" key="36">
    <source>
        <dbReference type="EMBL" id="GMT08235.1"/>
    </source>
</evidence>
<dbReference type="SUPFAM" id="SSF52540">
    <property type="entry name" value="P-loop containing nucleoside triphosphate hydrolases"/>
    <property type="match status" value="1"/>
</dbReference>
<feature type="compositionally biased region" description="Low complexity" evidence="1">
    <location>
        <begin position="186"/>
        <end position="209"/>
    </location>
</feature>
<dbReference type="EMBL" id="BTSX01000002">
    <property type="protein sequence ID" value="GMS87173.1"/>
    <property type="molecule type" value="Genomic_DNA"/>
</dbReference>
<dbReference type="PANTHER" id="PTHR47642:SF8">
    <property type="entry name" value="ATP-DEPENDENT DNA HELICASE"/>
    <property type="match status" value="1"/>
</dbReference>
<dbReference type="EMBL" id="BTSX01000014">
    <property type="protein sequence ID" value="GMT08124.1"/>
    <property type="molecule type" value="Genomic_DNA"/>
</dbReference>
<evidence type="ECO:0000313" key="43">
    <source>
        <dbReference type="EMBL" id="GMT08642.1"/>
    </source>
</evidence>
<dbReference type="EMBL" id="BTSX01000014">
    <property type="protein sequence ID" value="GMT08123.1"/>
    <property type="molecule type" value="Genomic_DNA"/>
</dbReference>
<evidence type="ECO:0000313" key="32">
    <source>
        <dbReference type="EMBL" id="GMT08126.1"/>
    </source>
</evidence>
<dbReference type="EMBL" id="BTSX01000154">
    <property type="protein sequence ID" value="GMT08677.1"/>
    <property type="molecule type" value="Genomic_DNA"/>
</dbReference>
<evidence type="ECO:0000313" key="39">
    <source>
        <dbReference type="EMBL" id="GMT08238.1"/>
    </source>
</evidence>
<dbReference type="EMBL" id="BTSX01000012">
    <property type="protein sequence ID" value="GMT08113.1"/>
    <property type="molecule type" value="Genomic_DNA"/>
</dbReference>
<dbReference type="EMBL" id="BTSX01000013">
    <property type="protein sequence ID" value="GMT08119.1"/>
    <property type="molecule type" value="Genomic_DNA"/>
</dbReference>
<dbReference type="EMBL" id="BTSX01000014">
    <property type="protein sequence ID" value="GMT08120.1"/>
    <property type="molecule type" value="Genomic_DNA"/>
</dbReference>
<dbReference type="EMBL" id="BTSX01000002">
    <property type="protein sequence ID" value="GMS87171.1"/>
    <property type="molecule type" value="Genomic_DNA"/>
</dbReference>
<evidence type="ECO:0000313" key="13">
    <source>
        <dbReference type="EMBL" id="GMS97906.1"/>
    </source>
</evidence>
<evidence type="ECO:0000313" key="12">
    <source>
        <dbReference type="EMBL" id="GMS97905.1"/>
    </source>
</evidence>
<evidence type="ECO:0000313" key="5">
    <source>
        <dbReference type="EMBL" id="GMS87171.1"/>
    </source>
</evidence>
<evidence type="ECO:0000313" key="24">
    <source>
        <dbReference type="EMBL" id="GMT08118.1"/>
    </source>
</evidence>
<evidence type="ECO:0000313" key="16">
    <source>
        <dbReference type="EMBL" id="GMT08110.1"/>
    </source>
</evidence>
<organism evidence="48 52">
    <name type="scientific">Pristionchus entomophagus</name>
    <dbReference type="NCBI Taxonomy" id="358040"/>
    <lineage>
        <taxon>Eukaryota</taxon>
        <taxon>Metazoa</taxon>
        <taxon>Ecdysozoa</taxon>
        <taxon>Nematoda</taxon>
        <taxon>Chromadorea</taxon>
        <taxon>Rhabditida</taxon>
        <taxon>Rhabditina</taxon>
        <taxon>Diplogasteromorpha</taxon>
        <taxon>Diplogasteroidea</taxon>
        <taxon>Neodiplogasteridae</taxon>
        <taxon>Pristionchus</taxon>
    </lineage>
</organism>
<dbReference type="EMBL" id="BTSX01000002">
    <property type="protein sequence ID" value="GMS87174.1"/>
    <property type="molecule type" value="Genomic_DNA"/>
</dbReference>
<dbReference type="EMBL" id="BTSX01000016">
    <property type="protein sequence ID" value="GMT08126.1"/>
    <property type="molecule type" value="Genomic_DNA"/>
</dbReference>
<dbReference type="EMBL" id="BTSX01000012">
    <property type="protein sequence ID" value="GMT08109.1"/>
    <property type="molecule type" value="Genomic_DNA"/>
</dbReference>
<dbReference type="EMBL" id="BTSX01000003">
    <property type="protein sequence ID" value="GMS91584.1"/>
    <property type="molecule type" value="Genomic_DNA"/>
</dbReference>
<evidence type="ECO:0000313" key="34">
    <source>
        <dbReference type="EMBL" id="GMT08128.1"/>
    </source>
</evidence>
<feature type="compositionally biased region" description="Acidic residues" evidence="1">
    <location>
        <begin position="221"/>
        <end position="237"/>
    </location>
</feature>
<dbReference type="EMBL" id="BTSX01000143">
    <property type="protein sequence ID" value="GMT08643.1"/>
    <property type="molecule type" value="Genomic_DNA"/>
</dbReference>
<evidence type="ECO:0000313" key="33">
    <source>
        <dbReference type="EMBL" id="GMT08127.1"/>
    </source>
</evidence>
<evidence type="ECO:0000313" key="14">
    <source>
        <dbReference type="EMBL" id="GMS97908.1"/>
    </source>
</evidence>
<dbReference type="EMBL" id="BTSX01000016">
    <property type="protein sequence ID" value="GMT08128.1"/>
    <property type="molecule type" value="Genomic_DNA"/>
</dbReference>
<evidence type="ECO:0000313" key="46">
    <source>
        <dbReference type="EMBL" id="GMT08650.1"/>
    </source>
</evidence>
<evidence type="ECO:0000313" key="4">
    <source>
        <dbReference type="EMBL" id="GMS87170.1"/>
    </source>
</evidence>
<dbReference type="EMBL" id="BTSX01000016">
    <property type="protein sequence ID" value="GMT08127.1"/>
    <property type="molecule type" value="Genomic_DNA"/>
</dbReference>
<gene>
    <name evidence="9" type="ORF">PENTCL1PPCAC_13759</name>
    <name evidence="10" type="ORF">PENTCL1PPCAC_13760</name>
    <name evidence="11" type="ORF">PENTCL1PPCAC_13761</name>
    <name evidence="12" type="ORF">PENTCL1PPCAC_20080</name>
    <name evidence="13" type="ORF">PENTCL1PPCAC_20081</name>
    <name evidence="14" type="ORF">PENTCL1PPCAC_20083</name>
    <name evidence="15" type="ORF">PENTCL1PPCAC_30283</name>
    <name evidence="16" type="ORF">PENTCL1PPCAC_30284</name>
    <name evidence="17" type="ORF">PENTCL1PPCAC_30285</name>
    <name evidence="18" type="ORF">PENTCL1PPCAC_30286</name>
    <name evidence="19" type="ORF">PENTCL1PPCAC_30287</name>
    <name evidence="20" type="ORF">PENTCL1PPCAC_30288</name>
    <name evidence="21" type="ORF">PENTCL1PPCAC_30289</name>
    <name evidence="22" type="ORF">PENTCL1PPCAC_30290</name>
    <name evidence="23" type="ORF">PENTCL1PPCAC_30291</name>
    <name evidence="24" type="ORF">PENTCL1PPCAC_30292</name>
    <name evidence="25" type="ORF">PENTCL1PPCAC_30293</name>
    <name evidence="26" type="ORF">PENTCL1PPCAC_30294</name>
    <name evidence="27" type="ORF">PENTCL1PPCAC_30295</name>
    <name evidence="28" type="ORF">PENTCL1PPCAC_30296</name>
    <name evidence="29" type="ORF">PENTCL1PPCAC_30297</name>
    <name evidence="30" type="ORF">PENTCL1PPCAC_30298</name>
    <name evidence="31" type="ORF">PENTCL1PPCAC_30299</name>
    <name evidence="32" type="ORF">PENTCL1PPCAC_30300</name>
    <name evidence="33" type="ORF">PENTCL1PPCAC_30301</name>
    <name evidence="34" type="ORF">PENTCL1PPCAC_30302</name>
    <name evidence="35" type="ORF">PENTCL1PPCAC_30408</name>
    <name evidence="36" type="ORF">PENTCL1PPCAC_30409</name>
    <name evidence="37" type="ORF">PENTCL1PPCAC_30410</name>
    <name evidence="38" type="ORF">PENTCL1PPCAC_30411</name>
    <name evidence="39" type="ORF">PENTCL1PPCAC_30412</name>
    <name evidence="40" type="ORF">PENTCL1PPCAC_30413</name>
    <name evidence="41" type="ORF">PENTCL1PPCAC_30414</name>
    <name evidence="42" type="ORF">PENTCL1PPCAC_30796</name>
    <name evidence="43" type="ORF">PENTCL1PPCAC_30816</name>
    <name evidence="44" type="ORF">PENTCL1PPCAC_30817</name>
    <name evidence="45" type="ORF">PENTCL1PPCAC_30823</name>
    <name evidence="46" type="ORF">PENTCL1PPCAC_30824</name>
    <name evidence="47" type="ORF">PENTCL1PPCAC_30835</name>
    <name evidence="48" type="ORF">PENTCL1PPCAC_30851</name>
    <name evidence="49" type="ORF">PENTCL1PPCAC_30852</name>
    <name evidence="50" type="ORF">PENTCL1PPCAC_30866</name>
    <name evidence="51" type="ORF">PENTCL1PPCAC_30867</name>
    <name evidence="2" type="ORF">PENTCL1PPCAC_9343</name>
    <name evidence="3" type="ORF">PENTCL1PPCAC_9344</name>
    <name evidence="4" type="ORF">PENTCL1PPCAC_9345</name>
    <name evidence="5" type="ORF">PENTCL1PPCAC_9346</name>
    <name evidence="6" type="ORF">PENTCL1PPCAC_9347</name>
    <name evidence="7" type="ORF">PENTCL1PPCAC_9348</name>
    <name evidence="8" type="ORF">PENTCL1PPCAC_9349</name>
</gene>
<dbReference type="EMBL" id="BTSX01000163">
    <property type="protein sequence ID" value="GMT08692.1"/>
    <property type="molecule type" value="Genomic_DNA"/>
</dbReference>
<evidence type="ECO:0000313" key="30">
    <source>
        <dbReference type="EMBL" id="GMT08124.1"/>
    </source>
</evidence>
<evidence type="ECO:0000313" key="29">
    <source>
        <dbReference type="EMBL" id="GMT08123.1"/>
    </source>
</evidence>
<evidence type="ECO:0000313" key="40">
    <source>
        <dbReference type="EMBL" id="GMT08239.1"/>
    </source>
</evidence>
<evidence type="ECO:0000313" key="6">
    <source>
        <dbReference type="EMBL" id="GMS87172.1"/>
    </source>
</evidence>
<protein>
    <submittedName>
        <fullName evidence="48">Uncharacterized protein</fullName>
    </submittedName>
</protein>
<feature type="region of interest" description="Disordered" evidence="1">
    <location>
        <begin position="153"/>
        <end position="256"/>
    </location>
</feature>
<evidence type="ECO:0000313" key="37">
    <source>
        <dbReference type="EMBL" id="GMT08236.1"/>
    </source>
</evidence>
<dbReference type="EMBL" id="BTSX01000043">
    <property type="protein sequence ID" value="GMT08235.1"/>
    <property type="molecule type" value="Genomic_DNA"/>
</dbReference>
<dbReference type="EMBL" id="BTSX01000013">
    <property type="protein sequence ID" value="GMT08118.1"/>
    <property type="molecule type" value="Genomic_DNA"/>
</dbReference>
<evidence type="ECO:0000313" key="19">
    <source>
        <dbReference type="EMBL" id="GMT08113.1"/>
    </source>
</evidence>
<evidence type="ECO:0000313" key="15">
    <source>
        <dbReference type="EMBL" id="GMT08109.1"/>
    </source>
</evidence>
<evidence type="ECO:0000313" key="20">
    <source>
        <dbReference type="EMBL" id="GMT08114.1"/>
    </source>
</evidence>
<evidence type="ECO:0000313" key="28">
    <source>
        <dbReference type="EMBL" id="GMT08122.1"/>
    </source>
</evidence>
<evidence type="ECO:0000313" key="10">
    <source>
        <dbReference type="EMBL" id="GMS91585.1"/>
    </source>
</evidence>
<dbReference type="EMBL" id="BTSX01000150">
    <property type="protein sequence ID" value="GMT08661.1"/>
    <property type="molecule type" value="Genomic_DNA"/>
</dbReference>
<dbReference type="EMBL" id="BTSX01000136">
    <property type="protein sequence ID" value="GMT08622.1"/>
    <property type="molecule type" value="Genomic_DNA"/>
</dbReference>
<dbReference type="Proteomes" id="UP001432027">
    <property type="component" value="Unassembled WGS sequence"/>
</dbReference>
<dbReference type="EMBL" id="BTSX01000012">
    <property type="protein sequence ID" value="GMT08110.1"/>
    <property type="molecule type" value="Genomic_DNA"/>
</dbReference>
<accession>A0AAV5UNS1</accession>
<dbReference type="EMBL" id="BTSX01000005">
    <property type="protein sequence ID" value="GMS97905.1"/>
    <property type="molecule type" value="Genomic_DNA"/>
</dbReference>
<evidence type="ECO:0000313" key="38">
    <source>
        <dbReference type="EMBL" id="GMT08237.1"/>
    </source>
</evidence>
<evidence type="ECO:0000313" key="52">
    <source>
        <dbReference type="Proteomes" id="UP001432027"/>
    </source>
</evidence>
<evidence type="ECO:0000313" key="27">
    <source>
        <dbReference type="EMBL" id="GMT08121.1"/>
    </source>
</evidence>
<dbReference type="EMBL" id="BTSX01000002">
    <property type="protein sequence ID" value="GMS87169.1"/>
    <property type="molecule type" value="Genomic_DNA"/>
</dbReference>
<evidence type="ECO:0000313" key="48">
    <source>
        <dbReference type="EMBL" id="GMT08677.1"/>
    </source>
</evidence>
<dbReference type="EMBL" id="BTSX01000148">
    <property type="protein sequence ID" value="GMT08650.1"/>
    <property type="molecule type" value="Genomic_DNA"/>
</dbReference>
<dbReference type="EMBL" id="BTSX01000163">
    <property type="protein sequence ID" value="GMT08693.1"/>
    <property type="molecule type" value="Genomic_DNA"/>
</dbReference>
<dbReference type="EMBL" id="BTSX01000013">
    <property type="protein sequence ID" value="GMT08116.1"/>
    <property type="molecule type" value="Genomic_DNA"/>
</dbReference>
<evidence type="ECO:0000313" key="18">
    <source>
        <dbReference type="EMBL" id="GMT08112.1"/>
    </source>
</evidence>
<dbReference type="EMBL" id="BTSX01000044">
    <property type="protein sequence ID" value="GMT08240.1"/>
    <property type="molecule type" value="Genomic_DNA"/>
</dbReference>
<dbReference type="EMBL" id="BTSX01000002">
    <property type="protein sequence ID" value="GMS87170.1"/>
    <property type="molecule type" value="Genomic_DNA"/>
</dbReference>
<evidence type="ECO:0000313" key="44">
    <source>
        <dbReference type="EMBL" id="GMT08643.1"/>
    </source>
</evidence>
<evidence type="ECO:0000313" key="23">
    <source>
        <dbReference type="EMBL" id="GMT08117.1"/>
    </source>
</evidence>
<dbReference type="EMBL" id="BTSX01000013">
    <property type="protein sequence ID" value="GMT08115.1"/>
    <property type="molecule type" value="Genomic_DNA"/>
</dbReference>
<evidence type="ECO:0000313" key="25">
    <source>
        <dbReference type="EMBL" id="GMT08119.1"/>
    </source>
</evidence>
<comment type="caution">
    <text evidence="48">The sequence shown here is derived from an EMBL/GenBank/DDBJ whole genome shotgun (WGS) entry which is preliminary data.</text>
</comment>
<dbReference type="EMBL" id="BTSX01000143">
    <property type="protein sequence ID" value="GMT08642.1"/>
    <property type="molecule type" value="Genomic_DNA"/>
</dbReference>
<evidence type="ECO:0000313" key="9">
    <source>
        <dbReference type="EMBL" id="GMS91584.1"/>
    </source>
</evidence>
<dbReference type="EMBL" id="BTSX01000013">
    <property type="protein sequence ID" value="GMT08117.1"/>
    <property type="molecule type" value="Genomic_DNA"/>
</dbReference>
<dbReference type="EMBL" id="BTSX01000043">
    <property type="protein sequence ID" value="GMT08236.1"/>
    <property type="molecule type" value="Genomic_DNA"/>
</dbReference>
<dbReference type="EMBL" id="BTSX01000002">
    <property type="protein sequence ID" value="GMS87172.1"/>
    <property type="molecule type" value="Genomic_DNA"/>
</dbReference>
<evidence type="ECO:0000313" key="47">
    <source>
        <dbReference type="EMBL" id="GMT08661.1"/>
    </source>
</evidence>
<dbReference type="EMBL" id="BTSX01000014">
    <property type="protein sequence ID" value="GMT08121.1"/>
    <property type="molecule type" value="Genomic_DNA"/>
</dbReference>
<evidence type="ECO:0000313" key="8">
    <source>
        <dbReference type="EMBL" id="GMS87174.1"/>
    </source>
</evidence>
<dbReference type="EMBL" id="BTSX01000044">
    <property type="protein sequence ID" value="GMT08239.1"/>
    <property type="molecule type" value="Genomic_DNA"/>
</dbReference>
<dbReference type="EMBL" id="BTSX01000003">
    <property type="protein sequence ID" value="GMS91586.1"/>
    <property type="molecule type" value="Genomic_DNA"/>
</dbReference>
<evidence type="ECO:0000313" key="35">
    <source>
        <dbReference type="EMBL" id="GMT08234.1"/>
    </source>
</evidence>
<evidence type="ECO:0000313" key="41">
    <source>
        <dbReference type="EMBL" id="GMT08240.1"/>
    </source>
</evidence>
<dbReference type="EMBL" id="BTSX01000003">
    <property type="protein sequence ID" value="GMS91585.1"/>
    <property type="molecule type" value="Genomic_DNA"/>
</dbReference>
<dbReference type="EMBL" id="BTSX01000044">
    <property type="protein sequence ID" value="GMT08238.1"/>
    <property type="molecule type" value="Genomic_DNA"/>
</dbReference>
<evidence type="ECO:0000313" key="21">
    <source>
        <dbReference type="EMBL" id="GMT08115.1"/>
    </source>
</evidence>
<evidence type="ECO:0000313" key="22">
    <source>
        <dbReference type="EMBL" id="GMT08116.1"/>
    </source>
</evidence>
<evidence type="ECO:0000313" key="49">
    <source>
        <dbReference type="EMBL" id="GMT08678.1"/>
    </source>
</evidence>
<dbReference type="InterPro" id="IPR027417">
    <property type="entry name" value="P-loop_NTPase"/>
</dbReference>
<dbReference type="AlphaFoldDB" id="A0AAV5UNS1"/>
<dbReference type="EMBL" id="BTSX01000002">
    <property type="protein sequence ID" value="GMS87168.1"/>
    <property type="molecule type" value="Genomic_DNA"/>
</dbReference>
<dbReference type="EMBL" id="BTSX01000012">
    <property type="protein sequence ID" value="GMT08111.1"/>
    <property type="molecule type" value="Genomic_DNA"/>
</dbReference>
<dbReference type="EMBL" id="BTSX01000012">
    <property type="protein sequence ID" value="GMT08114.1"/>
    <property type="molecule type" value="Genomic_DNA"/>
</dbReference>
<dbReference type="EMBL" id="BTSX01000043">
    <property type="protein sequence ID" value="GMT08234.1"/>
    <property type="molecule type" value="Genomic_DNA"/>
</dbReference>
<evidence type="ECO:0000256" key="1">
    <source>
        <dbReference type="SAM" id="MobiDB-lite"/>
    </source>
</evidence>
<name>A0AAV5UNS1_9BILA</name>
<dbReference type="EMBL" id="BTSX01000016">
    <property type="protein sequence ID" value="GMT08125.1"/>
    <property type="molecule type" value="Genomic_DNA"/>
</dbReference>
<dbReference type="EMBL" id="BTSX01000154">
    <property type="protein sequence ID" value="GMT08678.1"/>
    <property type="molecule type" value="Genomic_DNA"/>
</dbReference>
<dbReference type="EMBL" id="BTSX01000014">
    <property type="protein sequence ID" value="GMT08122.1"/>
    <property type="molecule type" value="Genomic_DNA"/>
</dbReference>
<evidence type="ECO:0000313" key="3">
    <source>
        <dbReference type="EMBL" id="GMS87169.1"/>
    </source>
</evidence>
<dbReference type="EMBL" id="BTSX01000148">
    <property type="protein sequence ID" value="GMT08649.1"/>
    <property type="molecule type" value="Genomic_DNA"/>
</dbReference>
<evidence type="ECO:0000313" key="42">
    <source>
        <dbReference type="EMBL" id="GMT08622.1"/>
    </source>
</evidence>
<evidence type="ECO:0000313" key="26">
    <source>
        <dbReference type="EMBL" id="GMT08120.1"/>
    </source>
</evidence>
<reference evidence="48" key="1">
    <citation type="submission" date="2023-10" db="EMBL/GenBank/DDBJ databases">
        <title>Genome assembly of Pristionchus species.</title>
        <authorList>
            <person name="Yoshida K."/>
            <person name="Sommer R.J."/>
        </authorList>
    </citation>
    <scope>NUCLEOTIDE SEQUENCE</scope>
    <source>
        <strain evidence="48">RS0144</strain>
    </source>
</reference>
<evidence type="ECO:0000313" key="7">
    <source>
        <dbReference type="EMBL" id="GMS87173.1"/>
    </source>
</evidence>
<evidence type="ECO:0000313" key="17">
    <source>
        <dbReference type="EMBL" id="GMT08111.1"/>
    </source>
</evidence>
<dbReference type="InterPro" id="IPR051055">
    <property type="entry name" value="PIF1_helicase"/>
</dbReference>
<dbReference type="EMBL" id="BTSX01000012">
    <property type="protein sequence ID" value="GMT08112.1"/>
    <property type="molecule type" value="Genomic_DNA"/>
</dbReference>
<dbReference type="EMBL" id="BTSX01000044">
    <property type="protein sequence ID" value="GMT08237.1"/>
    <property type="molecule type" value="Genomic_DNA"/>
</dbReference>
<keyword evidence="52" id="KW-1185">Reference proteome</keyword>
<dbReference type="PANTHER" id="PTHR47642">
    <property type="entry name" value="ATP-DEPENDENT DNA HELICASE"/>
    <property type="match status" value="1"/>
</dbReference>
<sequence>MLRRNLHAPSGLVNGACGVLKKIVMSSDGEAIALRVLFDDQQERLLEKVSATFDISDDQQQTRRQFPVTMAFGATVHKAQGLTLSGVIVSTKHFFARAPAQGFVALSRVRTLDTLYLVDLHPEKLICCRRALQKYNELRASIGLPQFDDPIKRRRAAAEQEDAPTADGGVPPATPAGRPTPRRRNTTSSARVRIPVRTPTAEGETPTTTRPKKKRGKKGAEDEERGDSGDDMNDEEYFPSPKKRAKAAPKEKQRAGLEDVQIEPALTLRDYGHADCFIIASCNLIHTMAPLRDAIIAAEPILETAGLLGQFAPRMRELAAVLRDERTDVVRLRAAGGYSDGVGDARDVFFPLMQDFGEIYDEYCLTQLKTTLKCPNGHEQTDVEPKQYNYLLEAQKLPAECTTGTIDALFKKNLLADARCSECGTAMNRAEADVQLDGRYIIVEINRTAWENGRRQDRTLSITGCNAQRMRVLGHTVKMVACMQHLRWDNGDSGHYVVWRRSAFGRSVVDDDRAPYPQRQLPNKLSNIHIIVFEKL</sequence>
<evidence type="ECO:0000313" key="45">
    <source>
        <dbReference type="EMBL" id="GMT08649.1"/>
    </source>
</evidence>
<dbReference type="EMBL" id="BTSX01000005">
    <property type="protein sequence ID" value="GMS97908.1"/>
    <property type="molecule type" value="Genomic_DNA"/>
</dbReference>
<dbReference type="EMBL" id="BTSX01000005">
    <property type="protein sequence ID" value="GMS97906.1"/>
    <property type="molecule type" value="Genomic_DNA"/>
</dbReference>
<evidence type="ECO:0000313" key="31">
    <source>
        <dbReference type="EMBL" id="GMT08125.1"/>
    </source>
</evidence>